<reference evidence="1 2" key="1">
    <citation type="submission" date="2024-01" db="EMBL/GenBank/DDBJ databases">
        <title>The complete chloroplast genome sequence of Lithospermum erythrorhizon: insights into the phylogenetic relationship among Boraginaceae species and the maternal lineages of purple gromwells.</title>
        <authorList>
            <person name="Okada T."/>
            <person name="Watanabe K."/>
        </authorList>
    </citation>
    <scope>NUCLEOTIDE SEQUENCE [LARGE SCALE GENOMIC DNA]</scope>
</reference>
<comment type="caution">
    <text evidence="1">The sequence shown here is derived from an EMBL/GenBank/DDBJ whole genome shotgun (WGS) entry which is preliminary data.</text>
</comment>
<sequence length="222" mass="25226">MNLALLAKQDWRIAIQEASLLSKLLKGMYFRRTSFFNTEPWIPREIDFKCRGGSVGECTVVSDLITNGEWDNRKLEEIMGQEDVARILSIPLSRRHLNDKLIWHHTESGGYLTWLGYKCARALKRNVPSRRNWSRQTGDSKFPGVPDLLSPDLWRWLSDPLVGSVEDPRAVEDLVGGEEFAGIAGVAEEVAGEFCSEVRVNIDAALQYYSLATMFRYSTIQL</sequence>
<evidence type="ECO:0000313" key="2">
    <source>
        <dbReference type="Proteomes" id="UP001454036"/>
    </source>
</evidence>
<dbReference type="AlphaFoldDB" id="A0AAV3PXD0"/>
<proteinExistence type="predicted"/>
<accession>A0AAV3PXD0</accession>
<gene>
    <name evidence="1" type="ORF">LIER_13977</name>
</gene>
<name>A0AAV3PXD0_LITER</name>
<organism evidence="1 2">
    <name type="scientific">Lithospermum erythrorhizon</name>
    <name type="common">Purple gromwell</name>
    <name type="synonym">Lithospermum officinale var. erythrorhizon</name>
    <dbReference type="NCBI Taxonomy" id="34254"/>
    <lineage>
        <taxon>Eukaryota</taxon>
        <taxon>Viridiplantae</taxon>
        <taxon>Streptophyta</taxon>
        <taxon>Embryophyta</taxon>
        <taxon>Tracheophyta</taxon>
        <taxon>Spermatophyta</taxon>
        <taxon>Magnoliopsida</taxon>
        <taxon>eudicotyledons</taxon>
        <taxon>Gunneridae</taxon>
        <taxon>Pentapetalae</taxon>
        <taxon>asterids</taxon>
        <taxon>lamiids</taxon>
        <taxon>Boraginales</taxon>
        <taxon>Boraginaceae</taxon>
        <taxon>Boraginoideae</taxon>
        <taxon>Lithospermeae</taxon>
        <taxon>Lithospermum</taxon>
    </lineage>
</organism>
<dbReference type="Proteomes" id="UP001454036">
    <property type="component" value="Unassembled WGS sequence"/>
</dbReference>
<evidence type="ECO:0000313" key="1">
    <source>
        <dbReference type="EMBL" id="GAA0156487.1"/>
    </source>
</evidence>
<keyword evidence="2" id="KW-1185">Reference proteome</keyword>
<dbReference type="EMBL" id="BAABME010002874">
    <property type="protein sequence ID" value="GAA0156487.1"/>
    <property type="molecule type" value="Genomic_DNA"/>
</dbReference>
<protein>
    <submittedName>
        <fullName evidence="1">Uncharacterized protein</fullName>
    </submittedName>
</protein>